<accession>A0A2T3HR96</accession>
<dbReference type="RefSeq" id="WP_107213274.1">
    <property type="nucleotide sequence ID" value="NZ_KZ686268.1"/>
</dbReference>
<evidence type="ECO:0000256" key="2">
    <source>
        <dbReference type="ARBA" id="ARBA00023239"/>
    </source>
</evidence>
<dbReference type="Gene3D" id="1.50.10.100">
    <property type="entry name" value="Chondroitin AC/alginate lyase"/>
    <property type="match status" value="1"/>
</dbReference>
<comment type="caution">
    <text evidence="4">The sequence shown here is derived from an EMBL/GenBank/DDBJ whole genome shotgun (WGS) entry which is preliminary data.</text>
</comment>
<keyword evidence="1" id="KW-0732">Signal</keyword>
<reference evidence="4 5" key="1">
    <citation type="submission" date="2018-03" db="EMBL/GenBank/DDBJ databases">
        <authorList>
            <person name="Keele B.F."/>
        </authorList>
    </citation>
    <scope>NUCLEOTIDE SEQUENCE [LARGE SCALE GENOMIC DNA]</scope>
    <source>
        <strain evidence="4 5">YL28-9</strain>
    </source>
</reference>
<dbReference type="Proteomes" id="UP000240912">
    <property type="component" value="Unassembled WGS sequence"/>
</dbReference>
<feature type="domain" description="Alginate lyase" evidence="3">
    <location>
        <begin position="52"/>
        <end position="325"/>
    </location>
</feature>
<sequence>MKILIAIGFLVCLAPKQLHKDSLSARTREMLRSRVIREAKAALRLEPVTITAYPASRSTGTRHDFYSEGDYWWPDPANLQGPYIQRDGLSNPANFVAHRQVLIRFSKLTGALASAYLLTGEERYAVQALRHLKAWLVEPATLMNPSLAYAQAVKGRFTGRGIGIIDTIHLMEVARAIMVFGGSTLFQKEMGALTGWFERYLHWLNTHPYSKDEMNAKNNHGTCWVMQVACFSRLTGNKPLLDLCRQRFREILLPGQMAADGSFPLEIKRTKPYGYSIFNLDAMVMCCLLLSDGENDLWNYALPDGRNIRRALNFLEPYLRNKNSWPYPRDVMYWDEWPVASPGLLFSAIKFENKSWFDTWSGLNHQPANDEIIRNLPVRNPLLWLDLVNP</sequence>
<dbReference type="InterPro" id="IPR008397">
    <property type="entry name" value="Alginate_lyase_dom"/>
</dbReference>
<dbReference type="Pfam" id="PF05426">
    <property type="entry name" value="Alginate_lyase"/>
    <property type="match status" value="1"/>
</dbReference>
<dbReference type="InterPro" id="IPR008929">
    <property type="entry name" value="Chondroitin_lyas"/>
</dbReference>
<dbReference type="GO" id="GO:0016829">
    <property type="term" value="F:lyase activity"/>
    <property type="evidence" value="ECO:0007669"/>
    <property type="project" value="UniProtKB-KW"/>
</dbReference>
<protein>
    <submittedName>
        <fullName evidence="4">Alginate lyase</fullName>
    </submittedName>
</protein>
<organism evidence="4 5">
    <name type="scientific">Pedobacter yulinensis</name>
    <dbReference type="NCBI Taxonomy" id="2126353"/>
    <lineage>
        <taxon>Bacteria</taxon>
        <taxon>Pseudomonadati</taxon>
        <taxon>Bacteroidota</taxon>
        <taxon>Sphingobacteriia</taxon>
        <taxon>Sphingobacteriales</taxon>
        <taxon>Sphingobacteriaceae</taxon>
        <taxon>Pedobacter</taxon>
    </lineage>
</organism>
<proteinExistence type="predicted"/>
<evidence type="ECO:0000313" key="4">
    <source>
        <dbReference type="EMBL" id="PST84985.1"/>
    </source>
</evidence>
<evidence type="ECO:0000259" key="3">
    <source>
        <dbReference type="Pfam" id="PF05426"/>
    </source>
</evidence>
<evidence type="ECO:0000313" key="5">
    <source>
        <dbReference type="Proteomes" id="UP000240912"/>
    </source>
</evidence>
<dbReference type="OrthoDB" id="7210452at2"/>
<name>A0A2T3HR96_9SPHI</name>
<dbReference type="SUPFAM" id="SSF48230">
    <property type="entry name" value="Chondroitin AC/alginate lyase"/>
    <property type="match status" value="1"/>
</dbReference>
<dbReference type="AlphaFoldDB" id="A0A2T3HR96"/>
<keyword evidence="5" id="KW-1185">Reference proteome</keyword>
<evidence type="ECO:0000256" key="1">
    <source>
        <dbReference type="ARBA" id="ARBA00022729"/>
    </source>
</evidence>
<gene>
    <name evidence="4" type="ORF">C7T94_02370</name>
</gene>
<dbReference type="GO" id="GO:0042597">
    <property type="term" value="C:periplasmic space"/>
    <property type="evidence" value="ECO:0007669"/>
    <property type="project" value="InterPro"/>
</dbReference>
<dbReference type="EMBL" id="PYLS01000001">
    <property type="protein sequence ID" value="PST84985.1"/>
    <property type="molecule type" value="Genomic_DNA"/>
</dbReference>
<keyword evidence="2 4" id="KW-0456">Lyase</keyword>